<sequence>MGTAIINTLVISCAVAVVICAWKVVNTLWVRPKTLEKYLRKQGFKGNDYKVLFGDMKEFSMMLDMAKSKPIKQWGGGDDVLRRVLPFPHHALQKYGKNFIIWFGWKPRVHIMEPELIKDVLMNSNDFLKTRTNPLAKFVITGVASYDGDKWSKHRRLLNPAFHAHKLKNMSPAFQLSCRKMIEKWGMMVSSKGSHELDVWPDLQALTYDVIARTSFGSSHEEGAQIFELLKEQAVLVASTFQSLYIPGMRFLPTKRNKRIKSIGKEVELLLRRIIDTKLEAMKARENDDDNLLGMMLESKIKDVDHHGMTLNEVMDECKLFYFAGQETTASLLVWTMILLSKHQEWQSRAREEVLNVFRNKSLDFDGLNHLNVVTMIIHEVLRLYPPAVGLARRINRDITVRGRTLPSGTEVGLPVMLLHYDEETWGADAMEFKPERFSGGVSKAVKNQVTYFPFGWGPRICIGQNFAMLEAKFALSMILKSFSFEVSPSYVHAPHIVFTLRPQYGAQLILHKL</sequence>
<evidence type="ECO:0000313" key="1">
    <source>
        <dbReference type="EMBL" id="KAI3747614.1"/>
    </source>
</evidence>
<proteinExistence type="predicted"/>
<comment type="caution">
    <text evidence="1">The sequence shown here is derived from an EMBL/GenBank/DDBJ whole genome shotgun (WGS) entry which is preliminary data.</text>
</comment>
<reference evidence="1 2" key="2">
    <citation type="journal article" date="2022" name="Mol. Ecol. Resour.">
        <title>The genomes of chicory, endive, great burdock and yacon provide insights into Asteraceae paleo-polyploidization history and plant inulin production.</title>
        <authorList>
            <person name="Fan W."/>
            <person name="Wang S."/>
            <person name="Wang H."/>
            <person name="Wang A."/>
            <person name="Jiang F."/>
            <person name="Liu H."/>
            <person name="Zhao H."/>
            <person name="Xu D."/>
            <person name="Zhang Y."/>
        </authorList>
    </citation>
    <scope>NUCLEOTIDE SEQUENCE [LARGE SCALE GENOMIC DNA]</scope>
    <source>
        <strain evidence="2">cv. Niubang</strain>
    </source>
</reference>
<protein>
    <submittedName>
        <fullName evidence="1">Uncharacterized protein</fullName>
    </submittedName>
</protein>
<dbReference type="EMBL" id="CM042049">
    <property type="protein sequence ID" value="KAI3747614.1"/>
    <property type="molecule type" value="Genomic_DNA"/>
</dbReference>
<name>A0ACB9DLR7_ARCLA</name>
<evidence type="ECO:0000313" key="2">
    <source>
        <dbReference type="Proteomes" id="UP001055879"/>
    </source>
</evidence>
<gene>
    <name evidence="1" type="ORF">L6452_10130</name>
</gene>
<accession>A0ACB9DLR7</accession>
<dbReference type="Proteomes" id="UP001055879">
    <property type="component" value="Linkage Group LG03"/>
</dbReference>
<organism evidence="1 2">
    <name type="scientific">Arctium lappa</name>
    <name type="common">Greater burdock</name>
    <name type="synonym">Lappa major</name>
    <dbReference type="NCBI Taxonomy" id="4217"/>
    <lineage>
        <taxon>Eukaryota</taxon>
        <taxon>Viridiplantae</taxon>
        <taxon>Streptophyta</taxon>
        <taxon>Embryophyta</taxon>
        <taxon>Tracheophyta</taxon>
        <taxon>Spermatophyta</taxon>
        <taxon>Magnoliopsida</taxon>
        <taxon>eudicotyledons</taxon>
        <taxon>Gunneridae</taxon>
        <taxon>Pentapetalae</taxon>
        <taxon>asterids</taxon>
        <taxon>campanulids</taxon>
        <taxon>Asterales</taxon>
        <taxon>Asteraceae</taxon>
        <taxon>Carduoideae</taxon>
        <taxon>Cardueae</taxon>
        <taxon>Arctiinae</taxon>
        <taxon>Arctium</taxon>
    </lineage>
</organism>
<keyword evidence="2" id="KW-1185">Reference proteome</keyword>
<reference evidence="2" key="1">
    <citation type="journal article" date="2022" name="Mol. Ecol. Resour.">
        <title>The genomes of chicory, endive, great burdock and yacon provide insights into Asteraceae palaeo-polyploidization history and plant inulin production.</title>
        <authorList>
            <person name="Fan W."/>
            <person name="Wang S."/>
            <person name="Wang H."/>
            <person name="Wang A."/>
            <person name="Jiang F."/>
            <person name="Liu H."/>
            <person name="Zhao H."/>
            <person name="Xu D."/>
            <person name="Zhang Y."/>
        </authorList>
    </citation>
    <scope>NUCLEOTIDE SEQUENCE [LARGE SCALE GENOMIC DNA]</scope>
    <source>
        <strain evidence="2">cv. Niubang</strain>
    </source>
</reference>